<sequence>MPLNTDQKRFLAAALMELEEHLLQFERWLQADETVTIFRRVPNPFPSEQRARLKGLIAAVKERLRIMRDTFSLPTETVSLPWSLSVTLLHLATTLEECDPQRLKAFSAIDEGTAETLTRQLNELTQYLAALHRLTQPAAIKDSGQS</sequence>
<name>A0A2H5XC81_9BACT</name>
<dbReference type="EMBL" id="BEHT01000015">
    <property type="protein sequence ID" value="GBC98786.1"/>
    <property type="molecule type" value="Genomic_DNA"/>
</dbReference>
<evidence type="ECO:0000313" key="1">
    <source>
        <dbReference type="EMBL" id="GBC98786.1"/>
    </source>
</evidence>
<dbReference type="AlphaFoldDB" id="A0A2H5XC81"/>
<organism evidence="1 2">
    <name type="scientific">Candidatus Fervidibacter japonicus</name>
    <dbReference type="NCBI Taxonomy" id="2035412"/>
    <lineage>
        <taxon>Bacteria</taxon>
        <taxon>Candidatus Fervidibacterota</taxon>
        <taxon>Candidatus Fervidibacter</taxon>
    </lineage>
</organism>
<gene>
    <name evidence="1" type="ORF">HRbin17_01300</name>
</gene>
<dbReference type="Proteomes" id="UP000236173">
    <property type="component" value="Unassembled WGS sequence"/>
</dbReference>
<evidence type="ECO:0000313" key="2">
    <source>
        <dbReference type="Proteomes" id="UP000236173"/>
    </source>
</evidence>
<accession>A0A2H5XC81</accession>
<reference evidence="2" key="1">
    <citation type="submission" date="2017-09" db="EMBL/GenBank/DDBJ databases">
        <title>Metaegenomics of thermophilic ammonia-oxidizing enrichment culture.</title>
        <authorList>
            <person name="Kato S."/>
            <person name="Suzuki K."/>
        </authorList>
    </citation>
    <scope>NUCLEOTIDE SEQUENCE [LARGE SCALE GENOMIC DNA]</scope>
</reference>
<protein>
    <submittedName>
        <fullName evidence="1">Uncharacterized protein</fullName>
    </submittedName>
</protein>
<proteinExistence type="predicted"/>
<comment type="caution">
    <text evidence="1">The sequence shown here is derived from an EMBL/GenBank/DDBJ whole genome shotgun (WGS) entry which is preliminary data.</text>
</comment>